<dbReference type="PANTHER" id="PTHR33993:SF14">
    <property type="entry name" value="GB|AAF24581.1"/>
    <property type="match status" value="1"/>
</dbReference>
<evidence type="ECO:0000259" key="1">
    <source>
        <dbReference type="Pfam" id="PF00903"/>
    </source>
</evidence>
<comment type="caution">
    <text evidence="2">The sequence shown here is derived from an EMBL/GenBank/DDBJ whole genome shotgun (WGS) entry which is preliminary data.</text>
</comment>
<reference evidence="2" key="1">
    <citation type="submission" date="2021-06" db="EMBL/GenBank/DDBJ databases">
        <authorList>
            <person name="Criscuolo A."/>
        </authorList>
    </citation>
    <scope>NUCLEOTIDE SEQUENCE</scope>
    <source>
        <strain evidence="2">CIP111803</strain>
    </source>
</reference>
<evidence type="ECO:0000313" key="3">
    <source>
        <dbReference type="Proteomes" id="UP000693892"/>
    </source>
</evidence>
<dbReference type="PANTHER" id="PTHR33993">
    <property type="entry name" value="GLYOXALASE-RELATED"/>
    <property type="match status" value="1"/>
</dbReference>
<dbReference type="InterPro" id="IPR052164">
    <property type="entry name" value="Anthracycline_SecMetBiosynth"/>
</dbReference>
<feature type="domain" description="Glyoxalase/fosfomycin resistance/dioxygenase" evidence="1">
    <location>
        <begin position="130"/>
        <end position="237"/>
    </location>
</feature>
<dbReference type="Proteomes" id="UP000693892">
    <property type="component" value="Unassembled WGS sequence"/>
</dbReference>
<dbReference type="AlphaFoldDB" id="A0A916JTL5"/>
<evidence type="ECO:0000313" key="2">
    <source>
        <dbReference type="EMBL" id="CAG7600125.1"/>
    </source>
</evidence>
<sequence length="281" mass="30634">MNCTPQSRLLTELRTPILRSTRPELARDFYNGVLGDRATVLGTEQPGADEQTWGIILPAPAEAGSQWLPHAVSDDLASVQERVHDAGGTICREAALFESMLVTAPDQSQIIITERAPGEPALARELRVMLELCTREIDASCGFYSRVLDLTQIPVPGDPYSYRVLFSNDIGIAGAVDMTTFFRETTVSHWIPYFQVDDIERAVETSVAYGARVTVPIDESFFDTRYATLTDPTGATFGMREQPRVGGVFGSFSRVHGRFLSSEELAEQGEPGAIGAVGSEG</sequence>
<name>A0A916JTL5_9MICO</name>
<dbReference type="EMBL" id="CAJVAP010000003">
    <property type="protein sequence ID" value="CAG7600125.1"/>
    <property type="molecule type" value="Genomic_DNA"/>
</dbReference>
<organism evidence="2 3">
    <name type="scientific">Leucobacter soli</name>
    <dbReference type="NCBI Taxonomy" id="2812850"/>
    <lineage>
        <taxon>Bacteria</taxon>
        <taxon>Bacillati</taxon>
        <taxon>Actinomycetota</taxon>
        <taxon>Actinomycetes</taxon>
        <taxon>Micrococcales</taxon>
        <taxon>Microbacteriaceae</taxon>
        <taxon>Leucobacter</taxon>
    </lineage>
</organism>
<proteinExistence type="predicted"/>
<gene>
    <name evidence="2" type="ORF">LEUCIP111803_00357</name>
</gene>
<keyword evidence="3" id="KW-1185">Reference proteome</keyword>
<dbReference type="RefSeq" id="WP_218114007.1">
    <property type="nucleotide sequence ID" value="NZ_CAJVAP010000003.1"/>
</dbReference>
<protein>
    <recommendedName>
        <fullName evidence="1">Glyoxalase/fosfomycin resistance/dioxygenase domain-containing protein</fullName>
    </recommendedName>
</protein>
<dbReference type="InterPro" id="IPR004360">
    <property type="entry name" value="Glyas_Fos-R_dOase_dom"/>
</dbReference>
<dbReference type="Pfam" id="PF00903">
    <property type="entry name" value="Glyoxalase"/>
    <property type="match status" value="1"/>
</dbReference>
<accession>A0A916JTL5</accession>